<comment type="caution">
    <text evidence="1">The sequence shown here is derived from an EMBL/GenBank/DDBJ whole genome shotgun (WGS) entry which is preliminary data.</text>
</comment>
<evidence type="ECO:0000313" key="2">
    <source>
        <dbReference type="Proteomes" id="UP000035067"/>
    </source>
</evidence>
<gene>
    <name evidence="1" type="ORF">TE42_05015</name>
</gene>
<dbReference type="EMBL" id="JXQG01000023">
    <property type="protein sequence ID" value="KKZ12341.1"/>
    <property type="molecule type" value="Genomic_DNA"/>
</dbReference>
<dbReference type="Proteomes" id="UP000035067">
    <property type="component" value="Unassembled WGS sequence"/>
</dbReference>
<reference evidence="1 2" key="1">
    <citation type="submission" date="2015-01" db="EMBL/GenBank/DDBJ databases">
        <title>Lifestyle Evolution in Cyanobacterial Symbionts of Sponges.</title>
        <authorList>
            <person name="Burgsdorf I."/>
            <person name="Slaby B.M."/>
            <person name="Handley K.M."/>
            <person name="Haber M."/>
            <person name="Blom J."/>
            <person name="Marshall C.W."/>
            <person name="Gilbert J.A."/>
            <person name="Hentschel U."/>
            <person name="Steindler L."/>
        </authorList>
    </citation>
    <scope>NUCLEOTIDE SEQUENCE [LARGE SCALE GENOMIC DNA]</scope>
    <source>
        <strain evidence="1">SP3</strain>
    </source>
</reference>
<dbReference type="AlphaFoldDB" id="A0A0G2IWD8"/>
<organism evidence="1 2">
    <name type="scientific">Candidatus Synechococcus spongiarum SP3</name>
    <dbReference type="NCBI Taxonomy" id="1604020"/>
    <lineage>
        <taxon>Bacteria</taxon>
        <taxon>Bacillati</taxon>
        <taxon>Cyanobacteriota</taxon>
        <taxon>Cyanophyceae</taxon>
        <taxon>Synechococcales</taxon>
        <taxon>Synechococcaceae</taxon>
        <taxon>Synechococcus</taxon>
    </lineage>
</organism>
<evidence type="ECO:0000313" key="1">
    <source>
        <dbReference type="EMBL" id="KKZ12341.1"/>
    </source>
</evidence>
<name>A0A0G2IWD8_9SYNE</name>
<sequence>MSLILTQERGGFALDHDNTPLAAWPSEKLDWRTDRRRIGDSHWCADLQALMKRAVGHPGCLR</sequence>
<dbReference type="PATRIC" id="fig|1604020.3.peg.573"/>
<proteinExistence type="predicted"/>
<protein>
    <submittedName>
        <fullName evidence="1">Uncharacterized protein</fullName>
    </submittedName>
</protein>
<accession>A0A0G2IWD8</accession>